<dbReference type="PRINTS" id="PR00019">
    <property type="entry name" value="LEURICHRPT"/>
</dbReference>
<dbReference type="Pfam" id="PF00560">
    <property type="entry name" value="LRR_1"/>
    <property type="match status" value="3"/>
</dbReference>
<feature type="non-terminal residue" evidence="11">
    <location>
        <position position="1"/>
    </location>
</feature>
<dbReference type="PANTHER" id="PTHR27000:SF642">
    <property type="entry name" value="INACTIVE LEUCINE-RICH REPEAT RECEPTOR KINASE XIAO-RELATED"/>
    <property type="match status" value="1"/>
</dbReference>
<dbReference type="InterPro" id="IPR001611">
    <property type="entry name" value="Leu-rich_rpt"/>
</dbReference>
<keyword evidence="4" id="KW-0732">Signal</keyword>
<dbReference type="GO" id="GO:0016020">
    <property type="term" value="C:membrane"/>
    <property type="evidence" value="ECO:0007669"/>
    <property type="project" value="UniProtKB-SubCell"/>
</dbReference>
<evidence type="ECO:0000313" key="12">
    <source>
        <dbReference type="Proteomes" id="UP001211065"/>
    </source>
</evidence>
<evidence type="ECO:0000256" key="2">
    <source>
        <dbReference type="ARBA" id="ARBA00022614"/>
    </source>
</evidence>
<evidence type="ECO:0000256" key="8">
    <source>
        <dbReference type="ARBA" id="ARBA00023170"/>
    </source>
</evidence>
<protein>
    <submittedName>
        <fullName evidence="11">Uncharacterized protein</fullName>
    </submittedName>
</protein>
<evidence type="ECO:0000256" key="1">
    <source>
        <dbReference type="ARBA" id="ARBA00004167"/>
    </source>
</evidence>
<keyword evidence="3" id="KW-0812">Transmembrane</keyword>
<name>A0AAD5TSE0_9FUNG</name>
<sequence>VTSLIFTQERFDLIQGIPEDIGKLTELKFLAINNTRNFPSPSIKFISNLFNLEHLDLSANNIRGMALTSNNFGNLKNLKYLNVSRNELEDNLNVLTKQFSKIKDLDLSQNHFIYDDFNNAFTHLTQLEVLILSNGILNNVSRALPSILNLPLSLRVLDLWFCFNIPTTLPINLKSFTNLKSLTLNGNSLYGSLDALAGITNLTTLQLGTNSFSGEIPSFIADMNLISLDFSYNKFSKLPKNFKNLKHLEN</sequence>
<evidence type="ECO:0000313" key="11">
    <source>
        <dbReference type="EMBL" id="KAJ3198878.1"/>
    </source>
</evidence>
<keyword evidence="2" id="KW-0433">Leucine-rich repeat</keyword>
<dbReference type="Gene3D" id="3.80.10.10">
    <property type="entry name" value="Ribonuclease Inhibitor"/>
    <property type="match status" value="1"/>
</dbReference>
<keyword evidence="8" id="KW-0675">Receptor</keyword>
<accession>A0AAD5TSE0</accession>
<dbReference type="Proteomes" id="UP001211065">
    <property type="component" value="Unassembled WGS sequence"/>
</dbReference>
<proteinExistence type="predicted"/>
<organism evidence="11 12">
    <name type="scientific">Clydaea vesicula</name>
    <dbReference type="NCBI Taxonomy" id="447962"/>
    <lineage>
        <taxon>Eukaryota</taxon>
        <taxon>Fungi</taxon>
        <taxon>Fungi incertae sedis</taxon>
        <taxon>Chytridiomycota</taxon>
        <taxon>Chytridiomycota incertae sedis</taxon>
        <taxon>Chytridiomycetes</taxon>
        <taxon>Lobulomycetales</taxon>
        <taxon>Lobulomycetaceae</taxon>
        <taxon>Clydaea</taxon>
    </lineage>
</organism>
<dbReference type="AlphaFoldDB" id="A0AAD5TSE0"/>
<evidence type="ECO:0000256" key="7">
    <source>
        <dbReference type="ARBA" id="ARBA00023136"/>
    </source>
</evidence>
<evidence type="ECO:0000256" key="5">
    <source>
        <dbReference type="ARBA" id="ARBA00022737"/>
    </source>
</evidence>
<evidence type="ECO:0000256" key="3">
    <source>
        <dbReference type="ARBA" id="ARBA00022692"/>
    </source>
</evidence>
<gene>
    <name evidence="11" type="ORF">HK099_003423</name>
</gene>
<evidence type="ECO:0000256" key="4">
    <source>
        <dbReference type="ARBA" id="ARBA00022729"/>
    </source>
</evidence>
<keyword evidence="10" id="KW-0175">Coiled coil</keyword>
<keyword evidence="12" id="KW-1185">Reference proteome</keyword>
<keyword evidence="5" id="KW-0677">Repeat</keyword>
<comment type="caution">
    <text evidence="11">The sequence shown here is derived from an EMBL/GenBank/DDBJ whole genome shotgun (WGS) entry which is preliminary data.</text>
</comment>
<evidence type="ECO:0000256" key="9">
    <source>
        <dbReference type="ARBA" id="ARBA00023180"/>
    </source>
</evidence>
<reference evidence="11" key="1">
    <citation type="submission" date="2020-05" db="EMBL/GenBank/DDBJ databases">
        <title>Phylogenomic resolution of chytrid fungi.</title>
        <authorList>
            <person name="Stajich J.E."/>
            <person name="Amses K."/>
            <person name="Simmons R."/>
            <person name="Seto K."/>
            <person name="Myers J."/>
            <person name="Bonds A."/>
            <person name="Quandt C.A."/>
            <person name="Barry K."/>
            <person name="Liu P."/>
            <person name="Grigoriev I."/>
            <person name="Longcore J.E."/>
            <person name="James T.Y."/>
        </authorList>
    </citation>
    <scope>NUCLEOTIDE SEQUENCE</scope>
    <source>
        <strain evidence="11">JEL0476</strain>
    </source>
</reference>
<dbReference type="PANTHER" id="PTHR27000">
    <property type="entry name" value="LEUCINE-RICH REPEAT RECEPTOR-LIKE PROTEIN KINASE FAMILY PROTEIN-RELATED"/>
    <property type="match status" value="1"/>
</dbReference>
<keyword evidence="9" id="KW-0325">Glycoprotein</keyword>
<feature type="non-terminal residue" evidence="11">
    <location>
        <position position="250"/>
    </location>
</feature>
<evidence type="ECO:0000256" key="6">
    <source>
        <dbReference type="ARBA" id="ARBA00022989"/>
    </source>
</evidence>
<evidence type="ECO:0000256" key="10">
    <source>
        <dbReference type="SAM" id="Coils"/>
    </source>
</evidence>
<dbReference type="InterPro" id="IPR032675">
    <property type="entry name" value="LRR_dom_sf"/>
</dbReference>
<dbReference type="SUPFAM" id="SSF52058">
    <property type="entry name" value="L domain-like"/>
    <property type="match status" value="1"/>
</dbReference>
<feature type="coiled-coil region" evidence="10">
    <location>
        <begin position="78"/>
        <end position="105"/>
    </location>
</feature>
<keyword evidence="6" id="KW-1133">Transmembrane helix</keyword>
<comment type="subcellular location">
    <subcellularLocation>
        <location evidence="1">Membrane</location>
        <topology evidence="1">Single-pass membrane protein</topology>
    </subcellularLocation>
</comment>
<keyword evidence="7" id="KW-0472">Membrane</keyword>
<dbReference type="EMBL" id="JADGJW010002242">
    <property type="protein sequence ID" value="KAJ3198878.1"/>
    <property type="molecule type" value="Genomic_DNA"/>
</dbReference>